<dbReference type="InterPro" id="IPR029016">
    <property type="entry name" value="GAF-like_dom_sf"/>
</dbReference>
<gene>
    <name evidence="2" type="ORF">A2665_02510</name>
</gene>
<reference evidence="2 3" key="1">
    <citation type="journal article" date="2016" name="Nat. Commun.">
        <title>Thousands of microbial genomes shed light on interconnected biogeochemical processes in an aquifer system.</title>
        <authorList>
            <person name="Anantharaman K."/>
            <person name="Brown C.T."/>
            <person name="Hug L.A."/>
            <person name="Sharon I."/>
            <person name="Castelle C.J."/>
            <person name="Probst A.J."/>
            <person name="Thomas B.C."/>
            <person name="Singh A."/>
            <person name="Wilkins M.J."/>
            <person name="Karaoz U."/>
            <person name="Brodie E.L."/>
            <person name="Williams K.H."/>
            <person name="Hubbard S.S."/>
            <person name="Banfield J.F."/>
        </authorList>
    </citation>
    <scope>NUCLEOTIDE SEQUENCE [LARGE SCALE GENOMIC DNA]</scope>
</reference>
<evidence type="ECO:0000313" key="3">
    <source>
        <dbReference type="Proteomes" id="UP000177746"/>
    </source>
</evidence>
<name>A0A1G2SZW8_9BACT</name>
<organism evidence="2 3">
    <name type="scientific">Candidatus Zambryskibacteria bacterium RIFCSPHIGHO2_01_FULL_46_30</name>
    <dbReference type="NCBI Taxonomy" id="1802739"/>
    <lineage>
        <taxon>Bacteria</taxon>
        <taxon>Candidatus Zambryskiibacteriota</taxon>
    </lineage>
</organism>
<sequence>MQSAPIPPDEKARLKKIMELGILDTKPEERFDAITRQAIQTFNVPISTITIIDDKREWYKSCQGLDVREVPREVSFCAHAMLSNEIFIIEDTLKDERFKDNPMVIGKPFIRFYAGIVLHSQDGTSIGVFCIKDTKPRSLSLREVEMLLDFAARAEVELNKKNEHDKNSASKAER</sequence>
<dbReference type="PANTHER" id="PTHR43102:SF2">
    <property type="entry name" value="GAF DOMAIN-CONTAINING PROTEIN"/>
    <property type="match status" value="1"/>
</dbReference>
<dbReference type="AlphaFoldDB" id="A0A1G2SZW8"/>
<evidence type="ECO:0000313" key="2">
    <source>
        <dbReference type="EMBL" id="OHA90590.1"/>
    </source>
</evidence>
<proteinExistence type="predicted"/>
<feature type="domain" description="GAF" evidence="1">
    <location>
        <begin position="26"/>
        <end position="166"/>
    </location>
</feature>
<accession>A0A1G2SZW8</accession>
<protein>
    <recommendedName>
        <fullName evidence="1">GAF domain-containing protein</fullName>
    </recommendedName>
</protein>
<dbReference type="SUPFAM" id="SSF55781">
    <property type="entry name" value="GAF domain-like"/>
    <property type="match status" value="1"/>
</dbReference>
<dbReference type="EMBL" id="MHVI01000031">
    <property type="protein sequence ID" value="OHA90590.1"/>
    <property type="molecule type" value="Genomic_DNA"/>
</dbReference>
<dbReference type="PANTHER" id="PTHR43102">
    <property type="entry name" value="SLR1143 PROTEIN"/>
    <property type="match status" value="1"/>
</dbReference>
<comment type="caution">
    <text evidence="2">The sequence shown here is derived from an EMBL/GenBank/DDBJ whole genome shotgun (WGS) entry which is preliminary data.</text>
</comment>
<dbReference type="InterPro" id="IPR003018">
    <property type="entry name" value="GAF"/>
</dbReference>
<dbReference type="Gene3D" id="3.30.450.40">
    <property type="match status" value="1"/>
</dbReference>
<evidence type="ECO:0000259" key="1">
    <source>
        <dbReference type="SMART" id="SM00065"/>
    </source>
</evidence>
<dbReference type="Proteomes" id="UP000177746">
    <property type="component" value="Unassembled WGS sequence"/>
</dbReference>
<dbReference type="SMART" id="SM00065">
    <property type="entry name" value="GAF"/>
    <property type="match status" value="1"/>
</dbReference>
<dbReference type="Pfam" id="PF01590">
    <property type="entry name" value="GAF"/>
    <property type="match status" value="1"/>
</dbReference>